<dbReference type="SMART" id="SM00347">
    <property type="entry name" value="HTH_MARR"/>
    <property type="match status" value="1"/>
</dbReference>
<dbReference type="SUPFAM" id="SSF46785">
    <property type="entry name" value="Winged helix' DNA-binding domain"/>
    <property type="match status" value="1"/>
</dbReference>
<dbReference type="PANTHER" id="PTHR42756">
    <property type="entry name" value="TRANSCRIPTIONAL REGULATOR, MARR"/>
    <property type="match status" value="1"/>
</dbReference>
<evidence type="ECO:0000259" key="4">
    <source>
        <dbReference type="PROSITE" id="PS50995"/>
    </source>
</evidence>
<dbReference type="RefSeq" id="WP_089753962.1">
    <property type="nucleotide sequence ID" value="NZ_FOOG01000044.1"/>
</dbReference>
<dbReference type="InterPro" id="IPR023187">
    <property type="entry name" value="Tscrpt_reg_MarR-type_CS"/>
</dbReference>
<dbReference type="InterPro" id="IPR036390">
    <property type="entry name" value="WH_DNA-bd_sf"/>
</dbReference>
<dbReference type="Pfam" id="PF01047">
    <property type="entry name" value="MarR"/>
    <property type="match status" value="1"/>
</dbReference>
<dbReference type="PANTHER" id="PTHR42756:SF1">
    <property type="entry name" value="TRANSCRIPTIONAL REPRESSOR OF EMRAB OPERON"/>
    <property type="match status" value="1"/>
</dbReference>
<reference evidence="6" key="1">
    <citation type="submission" date="2016-10" db="EMBL/GenBank/DDBJ databases">
        <authorList>
            <person name="Varghese N."/>
            <person name="Submissions S."/>
        </authorList>
    </citation>
    <scope>NUCLEOTIDE SEQUENCE [LARGE SCALE GENOMIC DNA]</scope>
    <source>
        <strain evidence="6">FP5</strain>
    </source>
</reference>
<dbReference type="Proteomes" id="UP000198897">
    <property type="component" value="Unassembled WGS sequence"/>
</dbReference>
<dbReference type="AlphaFoldDB" id="A0A1I2RW58"/>
<dbReference type="InterPro" id="IPR000835">
    <property type="entry name" value="HTH_MarR-typ"/>
</dbReference>
<protein>
    <submittedName>
        <fullName evidence="5">DNA-binding transcriptional regulator, MarR family</fullName>
    </submittedName>
</protein>
<dbReference type="GO" id="GO:0003700">
    <property type="term" value="F:DNA-binding transcription factor activity"/>
    <property type="evidence" value="ECO:0007669"/>
    <property type="project" value="InterPro"/>
</dbReference>
<proteinExistence type="predicted"/>
<organism evidence="5 6">
    <name type="scientific">Halobacillus alkaliphilus</name>
    <dbReference type="NCBI Taxonomy" id="396056"/>
    <lineage>
        <taxon>Bacteria</taxon>
        <taxon>Bacillati</taxon>
        <taxon>Bacillota</taxon>
        <taxon>Bacilli</taxon>
        <taxon>Bacillales</taxon>
        <taxon>Bacillaceae</taxon>
        <taxon>Halobacillus</taxon>
    </lineage>
</organism>
<gene>
    <name evidence="5" type="ORF">SAMN05216353_1442</name>
</gene>
<dbReference type="InterPro" id="IPR036388">
    <property type="entry name" value="WH-like_DNA-bd_sf"/>
</dbReference>
<keyword evidence="6" id="KW-1185">Reference proteome</keyword>
<dbReference type="PROSITE" id="PS01117">
    <property type="entry name" value="HTH_MARR_1"/>
    <property type="match status" value="1"/>
</dbReference>
<evidence type="ECO:0000256" key="3">
    <source>
        <dbReference type="ARBA" id="ARBA00023163"/>
    </source>
</evidence>
<keyword evidence="1" id="KW-0805">Transcription regulation</keyword>
<dbReference type="GO" id="GO:0003677">
    <property type="term" value="F:DNA binding"/>
    <property type="evidence" value="ECO:0007669"/>
    <property type="project" value="UniProtKB-KW"/>
</dbReference>
<dbReference type="OrthoDB" id="9799663at2"/>
<evidence type="ECO:0000256" key="1">
    <source>
        <dbReference type="ARBA" id="ARBA00023015"/>
    </source>
</evidence>
<sequence length="145" mass="17169">MKLSFEDYISIKIHRTDLKLTNYIKSRLEPYNLAPEQNLIMMLLWEEDGLNQRQIARKLNKDKTNIARMASNLENKGFIIRNYSSKDRRSLELYLTTTGSELREVILPVTEEFNNIATKNLTSREKDQLEHLLNKIDQNFDEFSE</sequence>
<dbReference type="EMBL" id="FOOG01000044">
    <property type="protein sequence ID" value="SFG44782.1"/>
    <property type="molecule type" value="Genomic_DNA"/>
</dbReference>
<feature type="domain" description="HTH marR-type" evidence="4">
    <location>
        <begin position="6"/>
        <end position="138"/>
    </location>
</feature>
<dbReference type="Gene3D" id="1.10.10.10">
    <property type="entry name" value="Winged helix-like DNA-binding domain superfamily/Winged helix DNA-binding domain"/>
    <property type="match status" value="1"/>
</dbReference>
<dbReference type="PRINTS" id="PR00598">
    <property type="entry name" value="HTHMARR"/>
</dbReference>
<evidence type="ECO:0000313" key="6">
    <source>
        <dbReference type="Proteomes" id="UP000198897"/>
    </source>
</evidence>
<keyword evidence="2 5" id="KW-0238">DNA-binding</keyword>
<accession>A0A1I2RW58</accession>
<dbReference type="PROSITE" id="PS50995">
    <property type="entry name" value="HTH_MARR_2"/>
    <property type="match status" value="1"/>
</dbReference>
<keyword evidence="3" id="KW-0804">Transcription</keyword>
<name>A0A1I2RW58_9BACI</name>
<evidence type="ECO:0000313" key="5">
    <source>
        <dbReference type="EMBL" id="SFG44782.1"/>
    </source>
</evidence>
<evidence type="ECO:0000256" key="2">
    <source>
        <dbReference type="ARBA" id="ARBA00023125"/>
    </source>
</evidence>